<dbReference type="InterPro" id="IPR018378">
    <property type="entry name" value="C-type_lectin_CS"/>
</dbReference>
<dbReference type="Pfam" id="PF00059">
    <property type="entry name" value="Lectin_C"/>
    <property type="match status" value="2"/>
</dbReference>
<gene>
    <name evidence="3" type="primary">IML-2b</name>
</gene>
<dbReference type="OrthoDB" id="7357196at2759"/>
<feature type="domain" description="C-type lectin" evidence="2">
    <location>
        <begin position="175"/>
        <end position="302"/>
    </location>
</feature>
<dbReference type="Gene3D" id="3.10.100.10">
    <property type="entry name" value="Mannose-Binding Protein A, subunit A"/>
    <property type="match status" value="2"/>
</dbReference>
<protein>
    <submittedName>
        <fullName evidence="3">Immulectin-2b</fullName>
    </submittedName>
</protein>
<dbReference type="InterPro" id="IPR016186">
    <property type="entry name" value="C-type_lectin-like/link_sf"/>
</dbReference>
<evidence type="ECO:0000313" key="3">
    <source>
        <dbReference type="EMBL" id="ACN41859.1"/>
    </source>
</evidence>
<evidence type="ECO:0000259" key="2">
    <source>
        <dbReference type="PROSITE" id="PS50041"/>
    </source>
</evidence>
<evidence type="ECO:0000256" key="1">
    <source>
        <dbReference type="ARBA" id="ARBA00023157"/>
    </source>
</evidence>
<feature type="domain" description="C-type lectin" evidence="2">
    <location>
        <begin position="46"/>
        <end position="151"/>
    </location>
</feature>
<reference evidence="3" key="1">
    <citation type="submission" date="2009-01" db="EMBL/GenBank/DDBJ databases">
        <title>The Manduca sexta Immulectin-2 (IML-2) Protein Isotypes are Encoded by Two Unique Genes.</title>
        <authorList>
            <person name="Ericson B.L."/>
            <person name="Denge F."/>
        </authorList>
    </citation>
    <scope>NUCLEOTIDE SEQUENCE</scope>
</reference>
<dbReference type="PROSITE" id="PS50041">
    <property type="entry name" value="C_TYPE_LECTIN_2"/>
    <property type="match status" value="2"/>
</dbReference>
<accession>C0L7M1</accession>
<dbReference type="InterPro" id="IPR001304">
    <property type="entry name" value="C-type_lectin-like"/>
</dbReference>
<dbReference type="SMART" id="SM00034">
    <property type="entry name" value="CLECT"/>
    <property type="match status" value="2"/>
</dbReference>
<dbReference type="EMBL" id="FJ666211">
    <property type="protein sequence ID" value="ACN41859.1"/>
    <property type="molecule type" value="Genomic_DNA"/>
</dbReference>
<dbReference type="SUPFAM" id="SSF56436">
    <property type="entry name" value="C-type lectin-like"/>
    <property type="match status" value="2"/>
</dbReference>
<proteinExistence type="predicted"/>
<keyword evidence="1" id="KW-1015">Disulfide bond</keyword>
<dbReference type="AlphaFoldDB" id="C0L7M1"/>
<dbReference type="PANTHER" id="PTHR22803">
    <property type="entry name" value="MANNOSE, PHOSPHOLIPASE, LECTIN RECEPTOR RELATED"/>
    <property type="match status" value="1"/>
</dbReference>
<dbReference type="CDD" id="cd00037">
    <property type="entry name" value="CLECT"/>
    <property type="match status" value="2"/>
</dbReference>
<dbReference type="InterPro" id="IPR050111">
    <property type="entry name" value="C-type_lectin/snaclec_domain"/>
</dbReference>
<organism evidence="3">
    <name type="scientific">Manduca sexta</name>
    <name type="common">Tobacco hawkmoth</name>
    <name type="synonym">Tobacco hornworm</name>
    <dbReference type="NCBI Taxonomy" id="7130"/>
    <lineage>
        <taxon>Eukaryota</taxon>
        <taxon>Metazoa</taxon>
        <taxon>Ecdysozoa</taxon>
        <taxon>Arthropoda</taxon>
        <taxon>Hexapoda</taxon>
        <taxon>Insecta</taxon>
        <taxon>Pterygota</taxon>
        <taxon>Neoptera</taxon>
        <taxon>Endopterygota</taxon>
        <taxon>Lepidoptera</taxon>
        <taxon>Glossata</taxon>
        <taxon>Ditrysia</taxon>
        <taxon>Bombycoidea</taxon>
        <taxon>Sphingidae</taxon>
        <taxon>Sphinginae</taxon>
        <taxon>Sphingini</taxon>
        <taxon>Manduca</taxon>
    </lineage>
</organism>
<name>C0L7M1_MANSE</name>
<sequence>MYKSFIFICVYFTSSIVSTNHVNFRCDYKYLDVIDGWMKLHEIPANWHEARLRCHLEGAVLASPLNSNLKFAMASMMILKTPKQSVFTGIHATFSRGDFFSVEGIPLKKIPHKWAPSEPGNWNDQENCLTMHFDGNLAAKSCSATFNYICYKKRIPDMVVTECGTVDSKYVHYDRTNSCYKFHGVPRTWSRAYMTCAAEGGYLTIINSEKEAGIIREIFAQHLPASMVGNFWKDMAFAGFHDWGEHETWLTVQGQTLEEAGYAKFAPGEPNNATTGEYCGGVYRTGLLDDIWCENVYAFICEKDPNSLLCDPTSDSFDDIIDIRNVN</sequence>
<dbReference type="PROSITE" id="PS00615">
    <property type="entry name" value="C_TYPE_LECTIN_1"/>
    <property type="match status" value="1"/>
</dbReference>
<dbReference type="InterPro" id="IPR016187">
    <property type="entry name" value="CTDL_fold"/>
</dbReference>